<accession>A0ABS1QLV6</accession>
<comment type="similarity">
    <text evidence="1">Belongs to the carbohydrate kinase PfkB family.</text>
</comment>
<keyword evidence="6" id="KW-1185">Reference proteome</keyword>
<name>A0ABS1QLV6_9GAMM</name>
<dbReference type="InterPro" id="IPR050306">
    <property type="entry name" value="PfkB_Carbo_kinase"/>
</dbReference>
<organism evidence="5 6">
    <name type="scientific">Zobellella iuensis</name>
    <dbReference type="NCBI Taxonomy" id="2803811"/>
    <lineage>
        <taxon>Bacteria</taxon>
        <taxon>Pseudomonadati</taxon>
        <taxon>Pseudomonadota</taxon>
        <taxon>Gammaproteobacteria</taxon>
        <taxon>Aeromonadales</taxon>
        <taxon>Aeromonadaceae</taxon>
        <taxon>Zobellella</taxon>
    </lineage>
</organism>
<evidence type="ECO:0000256" key="2">
    <source>
        <dbReference type="ARBA" id="ARBA00022679"/>
    </source>
</evidence>
<gene>
    <name evidence="5" type="ORF">JKV55_00600</name>
</gene>
<dbReference type="EMBL" id="JAERTZ010000002">
    <property type="protein sequence ID" value="MBL1375830.1"/>
    <property type="molecule type" value="Genomic_DNA"/>
</dbReference>
<dbReference type="SUPFAM" id="SSF53613">
    <property type="entry name" value="Ribokinase-like"/>
    <property type="match status" value="1"/>
</dbReference>
<dbReference type="PANTHER" id="PTHR43085">
    <property type="entry name" value="HEXOKINASE FAMILY MEMBER"/>
    <property type="match status" value="1"/>
</dbReference>
<dbReference type="InterPro" id="IPR029056">
    <property type="entry name" value="Ribokinase-like"/>
</dbReference>
<evidence type="ECO:0000313" key="6">
    <source>
        <dbReference type="Proteomes" id="UP000638570"/>
    </source>
</evidence>
<evidence type="ECO:0000256" key="3">
    <source>
        <dbReference type="ARBA" id="ARBA00022777"/>
    </source>
</evidence>
<dbReference type="Proteomes" id="UP000638570">
    <property type="component" value="Unassembled WGS sequence"/>
</dbReference>
<dbReference type="Gene3D" id="3.40.1190.20">
    <property type="match status" value="1"/>
</dbReference>
<comment type="caution">
    <text evidence="5">The sequence shown here is derived from an EMBL/GenBank/DDBJ whole genome shotgun (WGS) entry which is preliminary data.</text>
</comment>
<dbReference type="InterPro" id="IPR011611">
    <property type="entry name" value="PfkB_dom"/>
</dbReference>
<dbReference type="RefSeq" id="WP_202081807.1">
    <property type="nucleotide sequence ID" value="NZ_JAERTZ010000002.1"/>
</dbReference>
<dbReference type="PANTHER" id="PTHR43085:SF15">
    <property type="entry name" value="2-DEHYDRO-3-DEOXYGLUCONOKINASE"/>
    <property type="match status" value="1"/>
</dbReference>
<sequence>MNIIGFGECMLEISGTPLALRFGGDTLNTCLYLARLGPRHGHRVAYATALGDDELSAGLLRAWREEGIDCRWVERRSGGTPGLYLVTTGPDGERHFHYWRANSPVRGYFAGPDTPLEQSLARDHWDAFYLSGISLAILPPAGRERLLACARQARERGMAVIFDNNYRPRLWPAGEARHWHDRLAPLVTLALLTEEDEQALYPAETTDALLARWQGAGCRELVLKRGAAPCLIALDEARFSQAPAPVDSVLDTCAAGDSFAAGYLAARLAGEAPAVAARLGHEMAGIVIQHPGAIAPRDAMLSLL</sequence>
<reference evidence="6" key="1">
    <citation type="submission" date="2021-01" db="EMBL/GenBank/DDBJ databases">
        <title>Genome public.</title>
        <authorList>
            <person name="Liu C."/>
            <person name="Sun Q."/>
        </authorList>
    </citation>
    <scope>NUCLEOTIDE SEQUENCE [LARGE SCALE GENOMIC DNA]</scope>
    <source>
        <strain evidence="6">CGMCC 1.18722</strain>
    </source>
</reference>
<proteinExistence type="inferred from homology"/>
<keyword evidence="2" id="KW-0808">Transferase</keyword>
<feature type="domain" description="Carbohydrate kinase PfkB" evidence="4">
    <location>
        <begin position="20"/>
        <end position="297"/>
    </location>
</feature>
<keyword evidence="3 5" id="KW-0418">Kinase</keyword>
<protein>
    <submittedName>
        <fullName evidence="5">Sugar kinase</fullName>
    </submittedName>
</protein>
<dbReference type="PROSITE" id="PS00584">
    <property type="entry name" value="PFKB_KINASES_2"/>
    <property type="match status" value="1"/>
</dbReference>
<evidence type="ECO:0000313" key="5">
    <source>
        <dbReference type="EMBL" id="MBL1375830.1"/>
    </source>
</evidence>
<dbReference type="CDD" id="cd01166">
    <property type="entry name" value="KdgK"/>
    <property type="match status" value="1"/>
</dbReference>
<dbReference type="InterPro" id="IPR002173">
    <property type="entry name" value="Carboh/pur_kinase_PfkB_CS"/>
</dbReference>
<evidence type="ECO:0000256" key="1">
    <source>
        <dbReference type="ARBA" id="ARBA00010688"/>
    </source>
</evidence>
<dbReference type="GO" id="GO:0016301">
    <property type="term" value="F:kinase activity"/>
    <property type="evidence" value="ECO:0007669"/>
    <property type="project" value="UniProtKB-KW"/>
</dbReference>
<evidence type="ECO:0000259" key="4">
    <source>
        <dbReference type="Pfam" id="PF00294"/>
    </source>
</evidence>
<dbReference type="Pfam" id="PF00294">
    <property type="entry name" value="PfkB"/>
    <property type="match status" value="1"/>
</dbReference>